<feature type="compositionally biased region" description="Basic and acidic residues" evidence="3">
    <location>
        <begin position="503"/>
        <end position="530"/>
    </location>
</feature>
<evidence type="ECO:0000313" key="6">
    <source>
        <dbReference type="Proteomes" id="UP000494040"/>
    </source>
</evidence>
<feature type="compositionally biased region" description="Basic and acidic residues" evidence="3">
    <location>
        <begin position="188"/>
        <end position="199"/>
    </location>
</feature>
<dbReference type="Pfam" id="PF00076">
    <property type="entry name" value="RRM_1"/>
    <property type="match status" value="1"/>
</dbReference>
<evidence type="ECO:0000256" key="3">
    <source>
        <dbReference type="SAM" id="MobiDB-lite"/>
    </source>
</evidence>
<evidence type="ECO:0000259" key="4">
    <source>
        <dbReference type="PROSITE" id="PS50102"/>
    </source>
</evidence>
<evidence type="ECO:0000256" key="2">
    <source>
        <dbReference type="PROSITE-ProRule" id="PRU00176"/>
    </source>
</evidence>
<dbReference type="Proteomes" id="UP000494040">
    <property type="component" value="Unassembled WGS sequence"/>
</dbReference>
<feature type="compositionally biased region" description="Low complexity" evidence="3">
    <location>
        <begin position="400"/>
        <end position="411"/>
    </location>
</feature>
<feature type="compositionally biased region" description="Basic and acidic residues" evidence="3">
    <location>
        <begin position="219"/>
        <end position="329"/>
    </location>
</feature>
<dbReference type="SUPFAM" id="SSF54928">
    <property type="entry name" value="RNA-binding domain, RBD"/>
    <property type="match status" value="1"/>
</dbReference>
<sequence>MCSSRASKKNKTKWTPIPVEATSKKMVLATSWADEMEKEIDNFATDNVVLPTAPRSSRASNYDESKIPSVPPFQVYLSNIPYELTEDELANYFRDLKIKNVNLPREERGGGNRARGFAYMVLEDRASLIAALNKSDTVIKGRNINIELASNDSGRGGGMNRGGRGNRDGGRSDMGGPDRTATNWRTGPRSDEFQDRSSNYDRGYGGGRREFSTAGYRTNYDREDRGGYYRDDNRGGFDRERFGGRDGDRREGGFNYDRDRGYGREERGFGGDRDRGFSRGRDDRDDRYGRDDRGSSRGQWRDESKSFNKFDDRRDRDRDTRYGPKRDDLPPPSERGPGPAPPKQRPVLKLLPKSTTTPSEENGPASSTASIFGGAKPVDTAAREREIEDRLMRASEDINGSRSRGLGSGLSSHKDSQSESENKRVEPAPPPKENPWSRNRLHSSETTNNGRTTPDDSSSAPSQDDRGDSNKSWGRHRQESKRNDESKWGKGPPKSSANNYSSEKLKGGKDEKTPGKLRESKKENVDDFNKMPKVQETTVPNFAGSNKFSTLVDSDEAPTE</sequence>
<accession>A0A8I6RGE3</accession>
<reference evidence="5" key="1">
    <citation type="submission" date="2022-01" db="UniProtKB">
        <authorList>
            <consortium name="EnsemblMetazoa"/>
        </authorList>
    </citation>
    <scope>IDENTIFICATION</scope>
</reference>
<feature type="compositionally biased region" description="Basic and acidic residues" evidence="3">
    <location>
        <begin position="412"/>
        <end position="426"/>
    </location>
</feature>
<evidence type="ECO:0000256" key="1">
    <source>
        <dbReference type="ARBA" id="ARBA00022884"/>
    </source>
</evidence>
<feature type="compositionally biased region" description="Basic and acidic residues" evidence="3">
    <location>
        <begin position="476"/>
        <end position="488"/>
    </location>
</feature>
<dbReference type="GO" id="GO:0003723">
    <property type="term" value="F:RNA binding"/>
    <property type="evidence" value="ECO:0007669"/>
    <property type="project" value="UniProtKB-UniRule"/>
</dbReference>
<dbReference type="SMART" id="SM00360">
    <property type="entry name" value="RRM"/>
    <property type="match status" value="1"/>
</dbReference>
<dbReference type="KEGG" id="clec:106664499"/>
<feature type="compositionally biased region" description="Pro residues" evidence="3">
    <location>
        <begin position="330"/>
        <end position="344"/>
    </location>
</feature>
<feature type="compositionally biased region" description="Basic and acidic residues" evidence="3">
    <location>
        <begin position="381"/>
        <end position="396"/>
    </location>
</feature>
<gene>
    <name evidence="5" type="primary">106664499</name>
</gene>
<keyword evidence="1 2" id="KW-0694">RNA-binding</keyword>
<dbReference type="OrthoDB" id="1748655at2759"/>
<keyword evidence="6" id="KW-1185">Reference proteome</keyword>
<evidence type="ECO:0000313" key="5">
    <source>
        <dbReference type="EnsemblMetazoa" id="XP_014245740.1"/>
    </source>
</evidence>
<dbReference type="PROSITE" id="PS50102">
    <property type="entry name" value="RRM"/>
    <property type="match status" value="1"/>
</dbReference>
<feature type="region of interest" description="Disordered" evidence="3">
    <location>
        <begin position="148"/>
        <end position="560"/>
    </location>
</feature>
<proteinExistence type="predicted"/>
<feature type="compositionally biased region" description="Polar residues" evidence="3">
    <location>
        <begin position="535"/>
        <end position="552"/>
    </location>
</feature>
<dbReference type="InterPro" id="IPR012677">
    <property type="entry name" value="Nucleotide-bd_a/b_plait_sf"/>
</dbReference>
<dbReference type="InterPro" id="IPR000504">
    <property type="entry name" value="RRM_dom"/>
</dbReference>
<dbReference type="AlphaFoldDB" id="A0A8I6RGE3"/>
<feature type="compositionally biased region" description="Gly residues" evidence="3">
    <location>
        <begin position="154"/>
        <end position="163"/>
    </location>
</feature>
<dbReference type="EnsemblMetazoa" id="XM_014390254.2">
    <property type="protein sequence ID" value="XP_014245740.1"/>
    <property type="gene ID" value="LOC106664499"/>
</dbReference>
<organism evidence="5 6">
    <name type="scientific">Cimex lectularius</name>
    <name type="common">Bed bug</name>
    <name type="synonym">Acanthia lectularia</name>
    <dbReference type="NCBI Taxonomy" id="79782"/>
    <lineage>
        <taxon>Eukaryota</taxon>
        <taxon>Metazoa</taxon>
        <taxon>Ecdysozoa</taxon>
        <taxon>Arthropoda</taxon>
        <taxon>Hexapoda</taxon>
        <taxon>Insecta</taxon>
        <taxon>Pterygota</taxon>
        <taxon>Neoptera</taxon>
        <taxon>Paraneoptera</taxon>
        <taxon>Hemiptera</taxon>
        <taxon>Heteroptera</taxon>
        <taxon>Panheteroptera</taxon>
        <taxon>Cimicomorpha</taxon>
        <taxon>Cimicidae</taxon>
        <taxon>Cimex</taxon>
    </lineage>
</organism>
<feature type="compositionally biased region" description="Polar residues" evidence="3">
    <location>
        <begin position="353"/>
        <end position="370"/>
    </location>
</feature>
<feature type="domain" description="RRM" evidence="4">
    <location>
        <begin position="73"/>
        <end position="151"/>
    </location>
</feature>
<protein>
    <recommendedName>
        <fullName evidence="4">RRM domain-containing protein</fullName>
    </recommendedName>
</protein>
<dbReference type="InterPro" id="IPR035979">
    <property type="entry name" value="RBD_domain_sf"/>
</dbReference>
<dbReference type="Gene3D" id="3.30.70.330">
    <property type="match status" value="1"/>
</dbReference>
<name>A0A8I6RGE3_CIMLE</name>